<dbReference type="RefSeq" id="XP_022940567.1">
    <property type="nucleotide sequence ID" value="XM_023084799.1"/>
</dbReference>
<reference evidence="10" key="1">
    <citation type="submission" date="2025-08" db="UniProtKB">
        <authorList>
            <consortium name="RefSeq"/>
        </authorList>
    </citation>
    <scope>IDENTIFICATION</scope>
    <source>
        <tissue evidence="10">Young leaves</tissue>
    </source>
</reference>
<dbReference type="Proteomes" id="UP000504609">
    <property type="component" value="Unplaced"/>
</dbReference>
<dbReference type="PROSITE" id="PS51754">
    <property type="entry name" value="OVATE"/>
    <property type="match status" value="1"/>
</dbReference>
<evidence type="ECO:0000313" key="9">
    <source>
        <dbReference type="Proteomes" id="UP000504609"/>
    </source>
</evidence>
<keyword evidence="9" id="KW-1185">Reference proteome</keyword>
<dbReference type="Pfam" id="PF04844">
    <property type="entry name" value="Ovate"/>
    <property type="match status" value="1"/>
</dbReference>
<accession>A0A6J1FJZ6</accession>
<keyword evidence="5 6" id="KW-0539">Nucleus</keyword>
<sequence length="174" mass="19372">MAAVKKKLLVHFTSVDIGCGSCRKPKSILSQIFRPKPKSPNSNSDRRLFRSPSSFSDKKLSDVDMSYGSEVVGNGSWKIGGVSVAVEKDSSDPYVDFRQSMLQMILENEIYTQEGLRELLSCFLHLNSPCNHGIIIRAFAEIWDGVSCSRSTADMAVPKTAARKQRRSVRSRVL</sequence>
<comment type="function">
    <text evidence="6">Transcriptional repressor that regulates multiple aspects of plant growth and development.</text>
</comment>
<feature type="region of interest" description="Disordered" evidence="7">
    <location>
        <begin position="33"/>
        <end position="53"/>
    </location>
</feature>
<evidence type="ECO:0000256" key="4">
    <source>
        <dbReference type="ARBA" id="ARBA00023163"/>
    </source>
</evidence>
<dbReference type="GeneID" id="111446128"/>
<feature type="domain" description="OVATE" evidence="8">
    <location>
        <begin position="86"/>
        <end position="145"/>
    </location>
</feature>
<dbReference type="NCBIfam" id="TIGR01568">
    <property type="entry name" value="A_thal_3678"/>
    <property type="match status" value="1"/>
</dbReference>
<dbReference type="InterPro" id="IPR006458">
    <property type="entry name" value="Ovate_C"/>
</dbReference>
<dbReference type="GO" id="GO:0045892">
    <property type="term" value="P:negative regulation of DNA-templated transcription"/>
    <property type="evidence" value="ECO:0007669"/>
    <property type="project" value="UniProtKB-UniRule"/>
</dbReference>
<evidence type="ECO:0000256" key="6">
    <source>
        <dbReference type="RuleBase" id="RU367028"/>
    </source>
</evidence>
<evidence type="ECO:0000259" key="8">
    <source>
        <dbReference type="PROSITE" id="PS51754"/>
    </source>
</evidence>
<dbReference type="InterPro" id="IPR038933">
    <property type="entry name" value="Ovate"/>
</dbReference>
<keyword evidence="4 6" id="KW-0804">Transcription</keyword>
<gene>
    <name evidence="10" type="primary">LOC111446128</name>
</gene>
<evidence type="ECO:0000313" key="10">
    <source>
        <dbReference type="RefSeq" id="XP_022940567.1"/>
    </source>
</evidence>
<evidence type="ECO:0000256" key="7">
    <source>
        <dbReference type="SAM" id="MobiDB-lite"/>
    </source>
</evidence>
<protein>
    <recommendedName>
        <fullName evidence="6">Transcription repressor</fullName>
    </recommendedName>
    <alternativeName>
        <fullName evidence="6">Ovate family protein</fullName>
    </alternativeName>
</protein>
<evidence type="ECO:0000256" key="2">
    <source>
        <dbReference type="ARBA" id="ARBA00022491"/>
    </source>
</evidence>
<dbReference type="PANTHER" id="PTHR33057:SF70">
    <property type="entry name" value="TRANSCRIPTION REPRESSOR-RELATED"/>
    <property type="match status" value="1"/>
</dbReference>
<dbReference type="AlphaFoldDB" id="A0A6J1FJZ6"/>
<dbReference type="PANTHER" id="PTHR33057">
    <property type="entry name" value="TRANSCRIPTION REPRESSOR OFP7-RELATED"/>
    <property type="match status" value="1"/>
</dbReference>
<proteinExistence type="predicted"/>
<name>A0A6J1FJZ6_CUCMO</name>
<evidence type="ECO:0000256" key="1">
    <source>
        <dbReference type="ARBA" id="ARBA00004123"/>
    </source>
</evidence>
<dbReference type="KEGG" id="cmos:111446128"/>
<keyword evidence="3 6" id="KW-0805">Transcription regulation</keyword>
<organism evidence="9 10">
    <name type="scientific">Cucurbita moschata</name>
    <name type="common">Winter crookneck squash</name>
    <name type="synonym">Cucurbita pepo var. moschata</name>
    <dbReference type="NCBI Taxonomy" id="3662"/>
    <lineage>
        <taxon>Eukaryota</taxon>
        <taxon>Viridiplantae</taxon>
        <taxon>Streptophyta</taxon>
        <taxon>Embryophyta</taxon>
        <taxon>Tracheophyta</taxon>
        <taxon>Spermatophyta</taxon>
        <taxon>Magnoliopsida</taxon>
        <taxon>eudicotyledons</taxon>
        <taxon>Gunneridae</taxon>
        <taxon>Pentapetalae</taxon>
        <taxon>rosids</taxon>
        <taxon>fabids</taxon>
        <taxon>Cucurbitales</taxon>
        <taxon>Cucurbitaceae</taxon>
        <taxon>Cucurbiteae</taxon>
        <taxon>Cucurbita</taxon>
    </lineage>
</organism>
<evidence type="ECO:0000256" key="3">
    <source>
        <dbReference type="ARBA" id="ARBA00023015"/>
    </source>
</evidence>
<evidence type="ECO:0000256" key="5">
    <source>
        <dbReference type="ARBA" id="ARBA00023242"/>
    </source>
</evidence>
<keyword evidence="2 6" id="KW-0678">Repressor</keyword>
<comment type="subcellular location">
    <subcellularLocation>
        <location evidence="1 6">Nucleus</location>
    </subcellularLocation>
</comment>
<dbReference type="GO" id="GO:0005634">
    <property type="term" value="C:nucleus"/>
    <property type="evidence" value="ECO:0007669"/>
    <property type="project" value="UniProtKB-SubCell"/>
</dbReference>